<dbReference type="Pfam" id="PF02233">
    <property type="entry name" value="PNTB"/>
    <property type="match status" value="1"/>
</dbReference>
<dbReference type="InterPro" id="IPR034300">
    <property type="entry name" value="PNTB-like"/>
</dbReference>
<dbReference type="PANTHER" id="PTHR44758:SF1">
    <property type="entry name" value="NAD(P) TRANSHYDROGENASE SUBUNIT BETA"/>
    <property type="match status" value="1"/>
</dbReference>
<reference evidence="4" key="1">
    <citation type="submission" date="2018-06" db="EMBL/GenBank/DDBJ databases">
        <authorList>
            <person name="Zhirakovskaya E."/>
        </authorList>
    </citation>
    <scope>NUCLEOTIDE SEQUENCE</scope>
</reference>
<dbReference type="PANTHER" id="PTHR44758">
    <property type="entry name" value="NAD(P) TRANSHYDROGENASE SUBUNIT BETA"/>
    <property type="match status" value="1"/>
</dbReference>
<keyword evidence="4" id="KW-0560">Oxidoreductase</keyword>
<dbReference type="EC" id="1.6.1.2" evidence="4"/>
<evidence type="ECO:0000259" key="3">
    <source>
        <dbReference type="Pfam" id="PF02233"/>
    </source>
</evidence>
<dbReference type="EMBL" id="UOEP01000187">
    <property type="protein sequence ID" value="VAW23138.1"/>
    <property type="molecule type" value="Genomic_DNA"/>
</dbReference>
<feature type="transmembrane region" description="Helical" evidence="2">
    <location>
        <begin position="12"/>
        <end position="35"/>
    </location>
</feature>
<protein>
    <submittedName>
        <fullName evidence="4">NAD(P) transhydrogenase subunit beta</fullName>
        <ecNumber evidence="4">1.6.1.2</ecNumber>
    </submittedName>
</protein>
<keyword evidence="2" id="KW-0812">Transmembrane</keyword>
<name>A0A3B0TYN9_9ZZZZ</name>
<gene>
    <name evidence="4" type="ORF">MNBD_BACTEROID01-1283</name>
</gene>
<feature type="non-terminal residue" evidence="4">
    <location>
        <position position="101"/>
    </location>
</feature>
<evidence type="ECO:0000256" key="2">
    <source>
        <dbReference type="SAM" id="Phobius"/>
    </source>
</evidence>
<feature type="transmembrane region" description="Helical" evidence="2">
    <location>
        <begin position="47"/>
        <end position="66"/>
    </location>
</feature>
<evidence type="ECO:0000256" key="1">
    <source>
        <dbReference type="ARBA" id="ARBA00023027"/>
    </source>
</evidence>
<keyword evidence="1" id="KW-0520">NAD</keyword>
<feature type="domain" description="NADP transhydrogenase beta-like" evidence="3">
    <location>
        <begin position="21"/>
        <end position="101"/>
    </location>
</feature>
<sequence length="101" mass="10662">MDKIIGTVNGIGFTMGSALLELSYLIAALLFVFGLKLLSHPETARRGNLWAAGGMLLAMITTTLLHKNANGDGIPLTNVWIIMAAIGVGSAIGWIVARKVK</sequence>
<accession>A0A3B0TYN9</accession>
<organism evidence="4">
    <name type="scientific">hydrothermal vent metagenome</name>
    <dbReference type="NCBI Taxonomy" id="652676"/>
    <lineage>
        <taxon>unclassified sequences</taxon>
        <taxon>metagenomes</taxon>
        <taxon>ecological metagenomes</taxon>
    </lineage>
</organism>
<evidence type="ECO:0000313" key="4">
    <source>
        <dbReference type="EMBL" id="VAW23138.1"/>
    </source>
</evidence>
<dbReference type="AlphaFoldDB" id="A0A3B0TYN9"/>
<feature type="transmembrane region" description="Helical" evidence="2">
    <location>
        <begin position="78"/>
        <end position="97"/>
    </location>
</feature>
<keyword evidence="2" id="KW-0472">Membrane</keyword>
<proteinExistence type="predicted"/>
<keyword evidence="2" id="KW-1133">Transmembrane helix</keyword>
<dbReference type="GO" id="GO:0016491">
    <property type="term" value="F:oxidoreductase activity"/>
    <property type="evidence" value="ECO:0007669"/>
    <property type="project" value="UniProtKB-KW"/>
</dbReference>